<organism evidence="1 2">
    <name type="scientific">Pluralibacter gergoviae</name>
    <name type="common">Enterobacter gergoviae</name>
    <dbReference type="NCBI Taxonomy" id="61647"/>
    <lineage>
        <taxon>Bacteria</taxon>
        <taxon>Pseudomonadati</taxon>
        <taxon>Pseudomonadota</taxon>
        <taxon>Gammaproteobacteria</taxon>
        <taxon>Enterobacterales</taxon>
        <taxon>Enterobacteriaceae</taxon>
        <taxon>Pluralibacter</taxon>
    </lineage>
</organism>
<gene>
    <name evidence="1" type="ORF">RBJ30_18520</name>
</gene>
<dbReference type="Proteomes" id="UP001236270">
    <property type="component" value="Unassembled WGS sequence"/>
</dbReference>
<sequence>MKLMMPVHFKSCLVMALMVSGYQFFGLVIAPVYAAQVQGYIVESDLYVDINNQRIGPGSRWDASVEKNLGYQISKNYVGEVSFAGERYRYFQHNYPGLEVYTSNFMWDKQHRSIDSYIVSQLTIDSPKIKTYRGISVGMTEGYLIQKYGKGTPDFSDNQYWLYYDGDEKRVSFQIENGRVSHIMMVFNPDN</sequence>
<comment type="caution">
    <text evidence="1">The sequence shown here is derived from an EMBL/GenBank/DDBJ whole genome shotgun (WGS) entry which is preliminary data.</text>
</comment>
<dbReference type="EMBL" id="JAVDNV010000014">
    <property type="protein sequence ID" value="MDQ2311080.1"/>
    <property type="molecule type" value="Genomic_DNA"/>
</dbReference>
<evidence type="ECO:0000313" key="1">
    <source>
        <dbReference type="EMBL" id="MDQ2311080.1"/>
    </source>
</evidence>
<protein>
    <submittedName>
        <fullName evidence="1">Uncharacterized protein</fullName>
    </submittedName>
</protein>
<reference evidence="1" key="1">
    <citation type="submission" date="2023-08" db="EMBL/GenBank/DDBJ databases">
        <title>WGS of pathogenic bacterial species, Los Angeles County Public Health Laboratories.</title>
        <authorList>
            <person name="Garrigues J.M."/>
            <person name="Green N.M."/>
        </authorList>
    </citation>
    <scope>NUCLEOTIDE SEQUENCE</scope>
    <source>
        <strain evidence="1">LACPHL-BACT-2023-00068</strain>
    </source>
</reference>
<dbReference type="GeneID" id="61382921"/>
<evidence type="ECO:0000313" key="2">
    <source>
        <dbReference type="Proteomes" id="UP001236270"/>
    </source>
</evidence>
<dbReference type="AlphaFoldDB" id="A0AAW8HU80"/>
<dbReference type="RefSeq" id="WP_053075597.1">
    <property type="nucleotide sequence ID" value="NZ_CBCSIS010000011.1"/>
</dbReference>
<name>A0AAW8HU80_PLUGE</name>
<accession>A0AAW8HU80</accession>
<proteinExistence type="predicted"/>